<keyword evidence="1" id="KW-1133">Transmembrane helix</keyword>
<reference evidence="2" key="1">
    <citation type="submission" date="2021-05" db="EMBL/GenBank/DDBJ databases">
        <authorList>
            <person name="Alioto T."/>
            <person name="Alioto T."/>
            <person name="Gomez Garrido J."/>
        </authorList>
    </citation>
    <scope>NUCLEOTIDE SEQUENCE</scope>
</reference>
<dbReference type="AlphaFoldDB" id="A0A8D8QBS5"/>
<dbReference type="EMBL" id="HBUF01069170">
    <property type="protein sequence ID" value="CAG6628869.1"/>
    <property type="molecule type" value="Transcribed_RNA"/>
</dbReference>
<evidence type="ECO:0000256" key="1">
    <source>
        <dbReference type="SAM" id="Phobius"/>
    </source>
</evidence>
<feature type="transmembrane region" description="Helical" evidence="1">
    <location>
        <begin position="47"/>
        <end position="69"/>
    </location>
</feature>
<keyword evidence="1" id="KW-0472">Membrane</keyword>
<name>A0A8D8QBS5_9HEMI</name>
<accession>A0A8D8QBS5</accession>
<keyword evidence="1" id="KW-0812">Transmembrane</keyword>
<evidence type="ECO:0000313" key="2">
    <source>
        <dbReference type="EMBL" id="CAG6628869.1"/>
    </source>
</evidence>
<feature type="transmembrane region" description="Helical" evidence="1">
    <location>
        <begin position="84"/>
        <end position="103"/>
    </location>
</feature>
<proteinExistence type="predicted"/>
<protein>
    <submittedName>
        <fullName evidence="2">Uncharacterized protein</fullName>
    </submittedName>
</protein>
<organism evidence="2">
    <name type="scientific">Cacopsylla melanoneura</name>
    <dbReference type="NCBI Taxonomy" id="428564"/>
    <lineage>
        <taxon>Eukaryota</taxon>
        <taxon>Metazoa</taxon>
        <taxon>Ecdysozoa</taxon>
        <taxon>Arthropoda</taxon>
        <taxon>Hexapoda</taxon>
        <taxon>Insecta</taxon>
        <taxon>Pterygota</taxon>
        <taxon>Neoptera</taxon>
        <taxon>Paraneoptera</taxon>
        <taxon>Hemiptera</taxon>
        <taxon>Sternorrhyncha</taxon>
        <taxon>Psylloidea</taxon>
        <taxon>Psyllidae</taxon>
        <taxon>Psyllinae</taxon>
        <taxon>Cacopsylla</taxon>
    </lineage>
</organism>
<sequence>MRQDTFTLAVPGAWSFIYPPKTKRELPRIYYFVCYARCACSQATPELFFCLLPTSGVPGAWIILISYVLTLPATLCQCPCPCSIVHKLHTAAVLWALFLYTHLRTPKYRQIQ</sequence>